<evidence type="ECO:0000313" key="3">
    <source>
        <dbReference type="Proteomes" id="UP000636800"/>
    </source>
</evidence>
<dbReference type="AlphaFoldDB" id="A0A835UML3"/>
<evidence type="ECO:0000313" key="2">
    <source>
        <dbReference type="EMBL" id="KAG0468871.1"/>
    </source>
</evidence>
<gene>
    <name evidence="2" type="ORF">HPP92_018199</name>
    <name evidence="1" type="ORF">HPP92_018807</name>
</gene>
<dbReference type="Proteomes" id="UP000636800">
    <property type="component" value="Unassembled WGS sequence"/>
</dbReference>
<dbReference type="Proteomes" id="UP000639772">
    <property type="component" value="Chromosome 9"/>
</dbReference>
<name>A0A835UML3_VANPL</name>
<comment type="caution">
    <text evidence="1">The sequence shown here is derived from an EMBL/GenBank/DDBJ whole genome shotgun (WGS) entry which is preliminary data.</text>
</comment>
<organism evidence="1 3">
    <name type="scientific">Vanilla planifolia</name>
    <name type="common">Vanilla</name>
    <dbReference type="NCBI Taxonomy" id="51239"/>
    <lineage>
        <taxon>Eukaryota</taxon>
        <taxon>Viridiplantae</taxon>
        <taxon>Streptophyta</taxon>
        <taxon>Embryophyta</taxon>
        <taxon>Tracheophyta</taxon>
        <taxon>Spermatophyta</taxon>
        <taxon>Magnoliopsida</taxon>
        <taxon>Liliopsida</taxon>
        <taxon>Asparagales</taxon>
        <taxon>Orchidaceae</taxon>
        <taxon>Vanilloideae</taxon>
        <taxon>Vanilleae</taxon>
        <taxon>Vanilla</taxon>
    </lineage>
</organism>
<keyword evidence="3" id="KW-1185">Reference proteome</keyword>
<dbReference type="EMBL" id="JADCNM010000009">
    <property type="protein sequence ID" value="KAG0468871.1"/>
    <property type="molecule type" value="Genomic_DNA"/>
</dbReference>
<reference evidence="3 4" key="1">
    <citation type="journal article" date="2020" name="Nat. Food">
        <title>A phased Vanilla planifolia genome enables genetic improvement of flavour and production.</title>
        <authorList>
            <person name="Hasing T."/>
            <person name="Tang H."/>
            <person name="Brym M."/>
            <person name="Khazi F."/>
            <person name="Huang T."/>
            <person name="Chambers A.H."/>
        </authorList>
    </citation>
    <scope>NUCLEOTIDE SEQUENCE [LARGE SCALE GENOMIC DNA]</scope>
    <source>
        <tissue evidence="1">Leaf</tissue>
    </source>
</reference>
<sequence>MRPRDATKPDPFMDGQEASRLKFRCDGQGNGSRGGFTASKEHAEYEIKCLLSCEHRLLGHQRKEVIFL</sequence>
<protein>
    <submittedName>
        <fullName evidence="1">Uncharacterized protein</fullName>
    </submittedName>
</protein>
<evidence type="ECO:0000313" key="4">
    <source>
        <dbReference type="Proteomes" id="UP000639772"/>
    </source>
</evidence>
<accession>A0A835UML3</accession>
<proteinExistence type="predicted"/>
<evidence type="ECO:0000313" key="1">
    <source>
        <dbReference type="EMBL" id="KAG0467227.1"/>
    </source>
</evidence>
<dbReference type="EMBL" id="JADCNL010000009">
    <property type="protein sequence ID" value="KAG0467227.1"/>
    <property type="molecule type" value="Genomic_DNA"/>
</dbReference>